<dbReference type="SUPFAM" id="SSF51430">
    <property type="entry name" value="NAD(P)-linked oxidoreductase"/>
    <property type="match status" value="1"/>
</dbReference>
<dbReference type="Proteomes" id="UP000651271">
    <property type="component" value="Unassembled WGS sequence"/>
</dbReference>
<dbReference type="EMBL" id="JACOIJ010000018">
    <property type="protein sequence ID" value="MBD1429993.1"/>
    <property type="molecule type" value="Genomic_DNA"/>
</dbReference>
<proteinExistence type="predicted"/>
<gene>
    <name evidence="2" type="ORF">H8B04_10485</name>
</gene>
<comment type="caution">
    <text evidence="2">The sequence shown here is derived from an EMBL/GenBank/DDBJ whole genome shotgun (WGS) entry which is preliminary data.</text>
</comment>
<dbReference type="CDD" id="cd19086">
    <property type="entry name" value="AKR_AKR11C1"/>
    <property type="match status" value="1"/>
</dbReference>
<dbReference type="Gene3D" id="3.20.20.100">
    <property type="entry name" value="NADP-dependent oxidoreductase domain"/>
    <property type="match status" value="1"/>
</dbReference>
<evidence type="ECO:0000313" key="3">
    <source>
        <dbReference type="Proteomes" id="UP000651271"/>
    </source>
</evidence>
<accession>A0ABR7YF94</accession>
<dbReference type="PANTHER" id="PTHR43312">
    <property type="entry name" value="D-THREO-ALDOSE 1-DEHYDROGENASE"/>
    <property type="match status" value="1"/>
</dbReference>
<dbReference type="Pfam" id="PF00248">
    <property type="entry name" value="Aldo_ket_red"/>
    <property type="match status" value="1"/>
</dbReference>
<keyword evidence="3" id="KW-1185">Reference proteome</keyword>
<name>A0ABR7YF94_9SPHI</name>
<dbReference type="InterPro" id="IPR036812">
    <property type="entry name" value="NAD(P)_OxRdtase_dom_sf"/>
</dbReference>
<dbReference type="InterPro" id="IPR023210">
    <property type="entry name" value="NADP_OxRdtase_dom"/>
</dbReference>
<protein>
    <submittedName>
        <fullName evidence="2">Aldo/keto reductase</fullName>
    </submittedName>
</protein>
<evidence type="ECO:0000313" key="2">
    <source>
        <dbReference type="EMBL" id="MBD1429993.1"/>
    </source>
</evidence>
<reference evidence="2 3" key="1">
    <citation type="submission" date="2020-08" db="EMBL/GenBank/DDBJ databases">
        <title>Sphingobacterium sp. DN04309 isolated from aquaculture water.</title>
        <authorList>
            <person name="Zhang M."/>
        </authorList>
    </citation>
    <scope>NUCLEOTIDE SEQUENCE [LARGE SCALE GENOMIC DNA]</scope>
    <source>
        <strain evidence="2 3">DN04309</strain>
    </source>
</reference>
<dbReference type="PANTHER" id="PTHR43312:SF1">
    <property type="entry name" value="NADP-DEPENDENT OXIDOREDUCTASE DOMAIN-CONTAINING PROTEIN"/>
    <property type="match status" value="1"/>
</dbReference>
<feature type="domain" description="NADP-dependent oxidoreductase" evidence="1">
    <location>
        <begin position="16"/>
        <end position="277"/>
    </location>
</feature>
<dbReference type="InterPro" id="IPR020471">
    <property type="entry name" value="AKR"/>
</dbReference>
<dbReference type="InterPro" id="IPR053135">
    <property type="entry name" value="AKR2_Oxidoreductase"/>
</dbReference>
<evidence type="ECO:0000259" key="1">
    <source>
        <dbReference type="Pfam" id="PF00248"/>
    </source>
</evidence>
<dbReference type="PRINTS" id="PR00069">
    <property type="entry name" value="ALDKETRDTASE"/>
</dbReference>
<organism evidence="2 3">
    <name type="scientific">Sphingobacterium litopenaei</name>
    <dbReference type="NCBI Taxonomy" id="2763500"/>
    <lineage>
        <taxon>Bacteria</taxon>
        <taxon>Pseudomonadati</taxon>
        <taxon>Bacteroidota</taxon>
        <taxon>Sphingobacteriia</taxon>
        <taxon>Sphingobacteriales</taxon>
        <taxon>Sphingobacteriaceae</taxon>
        <taxon>Sphingobacterium</taxon>
    </lineage>
</organism>
<dbReference type="RefSeq" id="WP_165290152.1">
    <property type="nucleotide sequence ID" value="NZ_JACOIJ010000018.1"/>
</dbReference>
<sequence length="297" mass="33537">MKYNKLGKSDIVVSEVGIGCMSFSTHTRTESECIIQKSIDEGINYFDTADLYDFGENEKLLGQAIKGYREKLVIASKVGNRWKEDKSGWTWDVSGDYINEAIDESLQRLQTDYIDLYQIHGGTKEDNFEEVVYTLEKLVEHGKIRTYGISSIRPNVFLRYANESNIVSNMMQFSLLDTRPEPYLPPLQTADVSILARGSFAQGMLLGKPANDYLDHSSEQVEIITKQIDLLANELSVSKEAIALAFLLKYHKISSAVVGVSTKEQLDKLFTAINELDNLQIDFGKLNIPKINYTTHV</sequence>